<organism evidence="1 2">
    <name type="scientific">Paenarthrobacter nicotinovorans</name>
    <name type="common">Arthrobacter nicotinovorans</name>
    <dbReference type="NCBI Taxonomy" id="29320"/>
    <lineage>
        <taxon>Bacteria</taxon>
        <taxon>Bacillati</taxon>
        <taxon>Actinomycetota</taxon>
        <taxon>Actinomycetes</taxon>
        <taxon>Micrococcales</taxon>
        <taxon>Micrococcaceae</taxon>
        <taxon>Paenarthrobacter</taxon>
    </lineage>
</organism>
<accession>A0ABT9TPV0</accession>
<reference evidence="1 2" key="1">
    <citation type="submission" date="2023-07" db="EMBL/GenBank/DDBJ databases">
        <title>Sorghum-associated microbial communities from plants grown in Nebraska, USA.</title>
        <authorList>
            <person name="Schachtman D."/>
        </authorList>
    </citation>
    <scope>NUCLEOTIDE SEQUENCE [LARGE SCALE GENOMIC DNA]</scope>
    <source>
        <strain evidence="1 2">CC523</strain>
    </source>
</reference>
<name>A0ABT9TPV0_PAENI</name>
<evidence type="ECO:0000313" key="2">
    <source>
        <dbReference type="Proteomes" id="UP001244563"/>
    </source>
</evidence>
<dbReference type="EMBL" id="JAUSSW010000010">
    <property type="protein sequence ID" value="MDQ0103687.1"/>
    <property type="molecule type" value="Genomic_DNA"/>
</dbReference>
<comment type="caution">
    <text evidence="1">The sequence shown here is derived from an EMBL/GenBank/DDBJ whole genome shotgun (WGS) entry which is preliminary data.</text>
</comment>
<proteinExistence type="predicted"/>
<gene>
    <name evidence="1" type="ORF">J2T10_003352</name>
</gene>
<evidence type="ECO:0000313" key="1">
    <source>
        <dbReference type="EMBL" id="MDQ0103687.1"/>
    </source>
</evidence>
<keyword evidence="2" id="KW-1185">Reference proteome</keyword>
<sequence length="136" mass="13900">MDAGAGVDSVRDGGNDFATAYPTLGRWSTTAASARKNRVYAVDLISDGAGDVRITRQGVGIQVDNDITSPGTVLGSRLSVTGVGGQGFIQLTEQGLTPGNPAANGSRIFSRDNGSGKTQTCVLYADGSIGVLHTQV</sequence>
<dbReference type="Proteomes" id="UP001244563">
    <property type="component" value="Unassembled WGS sequence"/>
</dbReference>
<protein>
    <submittedName>
        <fullName evidence="1">Uncharacterized protein</fullName>
    </submittedName>
</protein>
<dbReference type="RefSeq" id="WP_306878940.1">
    <property type="nucleotide sequence ID" value="NZ_JAUSSW010000010.1"/>
</dbReference>